<accession>A0A149VY42</accession>
<organism evidence="1 2">
    <name type="scientific">Ferrovum myxofaciens</name>
    <dbReference type="NCBI Taxonomy" id="416213"/>
    <lineage>
        <taxon>Bacteria</taxon>
        <taxon>Pseudomonadati</taxon>
        <taxon>Pseudomonadota</taxon>
        <taxon>Betaproteobacteria</taxon>
        <taxon>Ferrovales</taxon>
        <taxon>Ferrovaceae</taxon>
        <taxon>Ferrovum</taxon>
    </lineage>
</organism>
<evidence type="ECO:0000313" key="2">
    <source>
        <dbReference type="Proteomes" id="UP000075653"/>
    </source>
</evidence>
<protein>
    <submittedName>
        <fullName evidence="1">Uncharacterized protein</fullName>
    </submittedName>
</protein>
<dbReference type="OrthoDB" id="128600at2"/>
<evidence type="ECO:0000313" key="1">
    <source>
        <dbReference type="EMBL" id="KXW58145.1"/>
    </source>
</evidence>
<comment type="caution">
    <text evidence="1">The sequence shown here is derived from an EMBL/GenBank/DDBJ whole genome shotgun (WGS) entry which is preliminary data.</text>
</comment>
<dbReference type="EMBL" id="LRRD01000023">
    <property type="protein sequence ID" value="KXW58145.1"/>
    <property type="molecule type" value="Genomic_DNA"/>
</dbReference>
<keyword evidence="2" id="KW-1185">Reference proteome</keyword>
<reference evidence="1 2" key="1">
    <citation type="submission" date="2016-01" db="EMBL/GenBank/DDBJ databases">
        <title>Genome sequence of the acidophilic iron oxidising Ferrovum strain Z-31.</title>
        <authorList>
            <person name="Poehlein A."/>
            <person name="Ullrich S.R."/>
            <person name="Schloemann M."/>
            <person name="Muehling M."/>
            <person name="Daniel R."/>
        </authorList>
    </citation>
    <scope>NUCLEOTIDE SEQUENCE [LARGE SCALE GENOMIC DNA]</scope>
    <source>
        <strain evidence="1 2">Z-31</strain>
    </source>
</reference>
<dbReference type="AlphaFoldDB" id="A0A149VY42"/>
<dbReference type="RefSeq" id="WP_051862078.1">
    <property type="nucleotide sequence ID" value="NZ_JPOQ01000025.1"/>
</dbReference>
<name>A0A149VY42_9PROT</name>
<dbReference type="Proteomes" id="UP000075653">
    <property type="component" value="Unassembled WGS sequence"/>
</dbReference>
<gene>
    <name evidence="1" type="ORF">FEMY_13210</name>
</gene>
<dbReference type="PATRIC" id="fig|1789004.3.peg.1341"/>
<sequence length="400" mass="45339">MEDFRKICFEVDRLLLEQGIYSPVELLLAEGRLSYPDYEAWRYGRVIALEEVLAGNPVRIRALLTEAGRYAVKLGLHADRREFLSWEGKAGQALRFSSDTEFEELCCVHYRRGGNEVQLDLFMDNSGNVLVNGIVDALSSRRVEEAIRLTDRLLETDPSHPRLGMLEVLCNAAQRQFEPVDDYFSEIEYLEGYLVPLATGALGVGARDFLAPFWRRMADALRGRPFVAETPLLHASYPLARAQDWAGVKESVLEDSVWQIDPVLRLRLAEALFYLGNRPAALAAWCRMCWDFPVQMEQALASGTLPDKELRPDWERYRNLEAESELSTPFFPVWLLLERTETCNALTAEEVSQAHTAGRAYAALHTLLVGGGALSERTMALRQKLKQAHPGLFAMYLRRV</sequence>
<proteinExistence type="predicted"/>
<dbReference type="STRING" id="1789004.FEMY_13210"/>